<protein>
    <recommendedName>
        <fullName evidence="1">Bacterial Ig-like domain-containing protein</fullName>
    </recommendedName>
</protein>
<dbReference type="KEGG" id="teu:TEU_09115"/>
<dbReference type="InterPro" id="IPR046878">
    <property type="entry name" value="Big_14"/>
</dbReference>
<dbReference type="Proteomes" id="UP000029980">
    <property type="component" value="Chromosome"/>
</dbReference>
<organism evidence="2 3">
    <name type="scientific">Thermococcus eurythermalis</name>
    <dbReference type="NCBI Taxonomy" id="1505907"/>
    <lineage>
        <taxon>Archaea</taxon>
        <taxon>Methanobacteriati</taxon>
        <taxon>Methanobacteriota</taxon>
        <taxon>Thermococci</taxon>
        <taxon>Thermococcales</taxon>
        <taxon>Thermococcaceae</taxon>
        <taxon>Thermococcus</taxon>
    </lineage>
</organism>
<evidence type="ECO:0000313" key="3">
    <source>
        <dbReference type="Proteomes" id="UP000029980"/>
    </source>
</evidence>
<proteinExistence type="predicted"/>
<dbReference type="AlphaFoldDB" id="A0A097QVH2"/>
<dbReference type="HOGENOM" id="CLU_1782581_0_0_2"/>
<feature type="domain" description="Bacterial Ig-like" evidence="1">
    <location>
        <begin position="53"/>
        <end position="144"/>
    </location>
</feature>
<evidence type="ECO:0000313" key="2">
    <source>
        <dbReference type="EMBL" id="AIU70475.1"/>
    </source>
</evidence>
<keyword evidence="3" id="KW-1185">Reference proteome</keyword>
<dbReference type="EMBL" id="CP008887">
    <property type="protein sequence ID" value="AIU70475.1"/>
    <property type="molecule type" value="Genomic_DNA"/>
</dbReference>
<evidence type="ECO:0000259" key="1">
    <source>
        <dbReference type="Pfam" id="PF20251"/>
    </source>
</evidence>
<name>A0A097QVH2_9EURY</name>
<dbReference type="Pfam" id="PF20251">
    <property type="entry name" value="Big_14"/>
    <property type="match status" value="1"/>
</dbReference>
<sequence>MKRVVLVMLLIFGLVLAYQVFLTPSNLPEDWGNGKGQINLNETLGPIVFVEGTSIVIHLDKRVYSPGDTMILTVANHQNSTIRTGYGFRLYRRENGGWVEVQLNLVFPAVVVEVEPGKSWEQKIDLPLNLESGSYRIEKQVCSEKICIYKHAEFEVRGEDR</sequence>
<reference evidence="2 3" key="1">
    <citation type="journal article" date="2015" name="Int. J. Syst. Evol. Microbiol.">
        <title>Thermococcus eurythermalis sp. nov., a conditional piezophilic hyperthermophilic archaeon with a wide temperature range isolated from an oil-immersed chimney in the Guaymas Basin.</title>
        <authorList>
            <person name="Zhao W."/>
            <person name="Zeng X."/>
            <person name="Xiao X."/>
        </authorList>
    </citation>
    <scope>NUCLEOTIDE SEQUENCE [LARGE SCALE GENOMIC DNA]</scope>
    <source>
        <strain evidence="2 3">A501</strain>
    </source>
</reference>
<accession>A0A097QVH2</accession>
<gene>
    <name evidence="2" type="ORF">TEU_09115</name>
</gene>